<dbReference type="InterPro" id="IPR004020">
    <property type="entry name" value="DAPIN"/>
</dbReference>
<evidence type="ECO:0000256" key="2">
    <source>
        <dbReference type="ARBA" id="ARBA00022490"/>
    </source>
</evidence>
<dbReference type="PANTHER" id="PTHR46985:SF4">
    <property type="entry name" value="CASPASE RECRUITMENT DOMAIN-CONTAINING PROTEIN 8"/>
    <property type="match status" value="1"/>
</dbReference>
<reference evidence="7 8" key="1">
    <citation type="submission" date="2021-07" db="EMBL/GenBank/DDBJ databases">
        <authorList>
            <person name="Palmer J.M."/>
        </authorList>
    </citation>
    <scope>NUCLEOTIDE SEQUENCE [LARGE SCALE GENOMIC DNA]</scope>
    <source>
        <strain evidence="7 8">AT_MEX2019</strain>
        <tissue evidence="7">Muscle</tissue>
    </source>
</reference>
<evidence type="ECO:0000256" key="5">
    <source>
        <dbReference type="ARBA" id="ARBA00023198"/>
    </source>
</evidence>
<evidence type="ECO:0000313" key="7">
    <source>
        <dbReference type="EMBL" id="MED6237633.1"/>
    </source>
</evidence>
<keyword evidence="3" id="KW-0399">Innate immunity</keyword>
<dbReference type="PANTHER" id="PTHR46985">
    <property type="entry name" value="NACHT, LRR AND PYD DOMAINS-CONTAINING PROTEIN 1"/>
    <property type="match status" value="1"/>
</dbReference>
<sequence length="311" mass="35271">MGNVLKVDQDFAGNTMENKSIQEARRKQLAQQLLQQLSELSEVELWRVQCCLSQTLLPNFPPFPRDCLHCADALKTAITMILCYHEDGALSVLATALNLMSPEHPAFNHIMSPTRTTSVRTPVFELVSLPELKMAPDFVRTLRRRLISRIQRPDPVLDALQSNRILNPANRKAVNIYAINKHKNRALVDLIPMKGHEAQQALLQILSQSEPFMLEELNNDLIREKRFQDSSDLLESLLLEELRCFQWLVTDDLLPPYNCLFDLDELKNADSPTTKKLLQGGLGYKQAARITKKLVMKIAPALCTSAEPVIH</sequence>
<dbReference type="InterPro" id="IPR011029">
    <property type="entry name" value="DEATH-like_dom_sf"/>
</dbReference>
<name>A0ABU7AHZ3_9TELE</name>
<evidence type="ECO:0000313" key="8">
    <source>
        <dbReference type="Proteomes" id="UP001345963"/>
    </source>
</evidence>
<keyword evidence="4" id="KW-0391">Immunity</keyword>
<proteinExistence type="predicted"/>
<comment type="subcellular location">
    <subcellularLocation>
        <location evidence="1">Cytoplasm</location>
        <location evidence="1">Cytosol</location>
    </subcellularLocation>
</comment>
<evidence type="ECO:0000256" key="3">
    <source>
        <dbReference type="ARBA" id="ARBA00022588"/>
    </source>
</evidence>
<keyword evidence="8" id="KW-1185">Reference proteome</keyword>
<feature type="domain" description="CARD" evidence="6">
    <location>
        <begin position="131"/>
        <end position="221"/>
    </location>
</feature>
<dbReference type="Gene3D" id="1.10.533.10">
    <property type="entry name" value="Death Domain, Fas"/>
    <property type="match status" value="2"/>
</dbReference>
<dbReference type="Pfam" id="PF00619">
    <property type="entry name" value="CARD"/>
    <property type="match status" value="1"/>
</dbReference>
<evidence type="ECO:0000256" key="4">
    <source>
        <dbReference type="ARBA" id="ARBA00022859"/>
    </source>
</evidence>
<keyword evidence="2" id="KW-0963">Cytoplasm</keyword>
<dbReference type="SUPFAM" id="SSF47986">
    <property type="entry name" value="DEATH domain"/>
    <property type="match status" value="2"/>
</dbReference>
<dbReference type="Pfam" id="PF02758">
    <property type="entry name" value="PYRIN"/>
    <property type="match status" value="1"/>
</dbReference>
<protein>
    <recommendedName>
        <fullName evidence="6">CARD domain-containing protein</fullName>
    </recommendedName>
</protein>
<dbReference type="CDD" id="cd01671">
    <property type="entry name" value="CARD"/>
    <property type="match status" value="1"/>
</dbReference>
<gene>
    <name evidence="7" type="ORF">ATANTOWER_029757</name>
</gene>
<dbReference type="EMBL" id="JAHUTI010017624">
    <property type="protein sequence ID" value="MED6237633.1"/>
    <property type="molecule type" value="Genomic_DNA"/>
</dbReference>
<accession>A0ABU7AHZ3</accession>
<evidence type="ECO:0000256" key="1">
    <source>
        <dbReference type="ARBA" id="ARBA00004514"/>
    </source>
</evidence>
<dbReference type="Proteomes" id="UP001345963">
    <property type="component" value="Unassembled WGS sequence"/>
</dbReference>
<dbReference type="PROSITE" id="PS50209">
    <property type="entry name" value="CARD"/>
    <property type="match status" value="1"/>
</dbReference>
<evidence type="ECO:0000259" key="6">
    <source>
        <dbReference type="PROSITE" id="PS50209"/>
    </source>
</evidence>
<organism evidence="7 8">
    <name type="scientific">Ataeniobius toweri</name>
    <dbReference type="NCBI Taxonomy" id="208326"/>
    <lineage>
        <taxon>Eukaryota</taxon>
        <taxon>Metazoa</taxon>
        <taxon>Chordata</taxon>
        <taxon>Craniata</taxon>
        <taxon>Vertebrata</taxon>
        <taxon>Euteleostomi</taxon>
        <taxon>Actinopterygii</taxon>
        <taxon>Neopterygii</taxon>
        <taxon>Teleostei</taxon>
        <taxon>Neoteleostei</taxon>
        <taxon>Acanthomorphata</taxon>
        <taxon>Ovalentaria</taxon>
        <taxon>Atherinomorphae</taxon>
        <taxon>Cyprinodontiformes</taxon>
        <taxon>Goodeidae</taxon>
        <taxon>Ataeniobius</taxon>
    </lineage>
</organism>
<comment type="caution">
    <text evidence="7">The sequence shown here is derived from an EMBL/GenBank/DDBJ whole genome shotgun (WGS) entry which is preliminary data.</text>
</comment>
<dbReference type="InterPro" id="IPR001315">
    <property type="entry name" value="CARD"/>
</dbReference>
<keyword evidence="5" id="KW-0395">Inflammatory response</keyword>
<dbReference type="InterPro" id="IPR051249">
    <property type="entry name" value="NLRP_Inflammasome"/>
</dbReference>